<gene>
    <name evidence="2" type="ORF">LY90DRAFT_499859</name>
</gene>
<evidence type="ECO:0000313" key="3">
    <source>
        <dbReference type="Proteomes" id="UP000193920"/>
    </source>
</evidence>
<dbReference type="AlphaFoldDB" id="A0A1Y2FEY6"/>
<proteinExistence type="predicted"/>
<name>A0A1Y2FEY6_9FUNG</name>
<keyword evidence="3" id="KW-1185">Reference proteome</keyword>
<organism evidence="2 3">
    <name type="scientific">Neocallimastix californiae</name>
    <dbReference type="NCBI Taxonomy" id="1754190"/>
    <lineage>
        <taxon>Eukaryota</taxon>
        <taxon>Fungi</taxon>
        <taxon>Fungi incertae sedis</taxon>
        <taxon>Chytridiomycota</taxon>
        <taxon>Chytridiomycota incertae sedis</taxon>
        <taxon>Neocallimastigomycetes</taxon>
        <taxon>Neocallimastigales</taxon>
        <taxon>Neocallimastigaceae</taxon>
        <taxon>Neocallimastix</taxon>
    </lineage>
</organism>
<dbReference type="EMBL" id="MCOG01000009">
    <property type="protein sequence ID" value="ORY82177.1"/>
    <property type="molecule type" value="Genomic_DNA"/>
</dbReference>
<keyword evidence="1" id="KW-1133">Transmembrane helix</keyword>
<evidence type="ECO:0000313" key="2">
    <source>
        <dbReference type="EMBL" id="ORY82177.1"/>
    </source>
</evidence>
<keyword evidence="1" id="KW-0472">Membrane</keyword>
<feature type="transmembrane region" description="Helical" evidence="1">
    <location>
        <begin position="66"/>
        <end position="84"/>
    </location>
</feature>
<feature type="transmembrane region" description="Helical" evidence="1">
    <location>
        <begin position="158"/>
        <end position="181"/>
    </location>
</feature>
<dbReference type="STRING" id="1754190.A0A1Y2FEY6"/>
<comment type="caution">
    <text evidence="2">The sequence shown here is derived from an EMBL/GenBank/DDBJ whole genome shotgun (WGS) entry which is preliminary data.</text>
</comment>
<sequence length="354" mass="41582">MAIKIIYQYLLNAIRTNYLCRLNVVINFFMECLIYTPLLAIIFRIYYIYTNVTNMSAGKKLHDKRLIRYIALILLLMFLAIYGISSFDEFYLVTTGSIALTRAITFYSYDGNDHKSTQTFKEIWRYKIYIFHCILLISSFIFQQAFTAYISTSNIDNVTLVTLFLIILQLLTSIITVHLLIGNRILYLRRHPVKNTNKLNNSEFKNINNIVNFIGQKRNMSSSFSIFDSSSSKSITKYSSDTYINMDSNYSKKDQMMKGKILSNSNYRSFSNTLQSFNSSVNDFNYNEPFNNTYNMSYKNTYNNNIVDENLIKNNYYNNSNSSNNNYNNNSDNNKNNFNSYYYYDKLNIKINKN</sequence>
<accession>A0A1Y2FEY6</accession>
<dbReference type="Proteomes" id="UP000193920">
    <property type="component" value="Unassembled WGS sequence"/>
</dbReference>
<protein>
    <submittedName>
        <fullName evidence="2">Uncharacterized protein</fullName>
    </submittedName>
</protein>
<feature type="transmembrane region" description="Helical" evidence="1">
    <location>
        <begin position="129"/>
        <end position="152"/>
    </location>
</feature>
<keyword evidence="1" id="KW-0812">Transmembrane</keyword>
<feature type="transmembrane region" description="Helical" evidence="1">
    <location>
        <begin position="24"/>
        <end position="46"/>
    </location>
</feature>
<evidence type="ECO:0000256" key="1">
    <source>
        <dbReference type="SAM" id="Phobius"/>
    </source>
</evidence>
<reference evidence="2 3" key="1">
    <citation type="submission" date="2016-08" db="EMBL/GenBank/DDBJ databases">
        <title>A Parts List for Fungal Cellulosomes Revealed by Comparative Genomics.</title>
        <authorList>
            <consortium name="DOE Joint Genome Institute"/>
            <person name="Haitjema C.H."/>
            <person name="Gilmore S.P."/>
            <person name="Henske J.K."/>
            <person name="Solomon K.V."/>
            <person name="De Groot R."/>
            <person name="Kuo A."/>
            <person name="Mondo S.J."/>
            <person name="Salamov A.A."/>
            <person name="Labutti K."/>
            <person name="Zhao Z."/>
            <person name="Chiniquy J."/>
            <person name="Barry K."/>
            <person name="Brewer H.M."/>
            <person name="Purvine S.O."/>
            <person name="Wright A.T."/>
            <person name="Boxma B."/>
            <person name="Van Alen T."/>
            <person name="Hackstein J.H."/>
            <person name="Baker S.E."/>
            <person name="Grigoriev I.V."/>
            <person name="O'Malley M.A."/>
        </authorList>
    </citation>
    <scope>NUCLEOTIDE SEQUENCE [LARGE SCALE GENOMIC DNA]</scope>
    <source>
        <strain evidence="2 3">G1</strain>
    </source>
</reference>